<gene>
    <name evidence="2" type="ORF">L0C25_03115</name>
</gene>
<name>A0AA46TJ50_9ACTN</name>
<sequence length="58" mass="6411">MSNALSSEELAAAKRTAAAIGALRSESRRLAAEQRDLRGKKRRRENVVKAYREKGPSV</sequence>
<dbReference type="Proteomes" id="UP001164390">
    <property type="component" value="Chromosome"/>
</dbReference>
<proteinExistence type="predicted"/>
<dbReference type="RefSeq" id="WP_271634926.1">
    <property type="nucleotide sequence ID" value="NZ_CP094970.1"/>
</dbReference>
<dbReference type="AlphaFoldDB" id="A0AA46TJ50"/>
<feature type="region of interest" description="Disordered" evidence="1">
    <location>
        <begin position="29"/>
        <end position="58"/>
    </location>
</feature>
<keyword evidence="3" id="KW-1185">Reference proteome</keyword>
<dbReference type="EMBL" id="CP094970">
    <property type="protein sequence ID" value="UYM06078.1"/>
    <property type="molecule type" value="Genomic_DNA"/>
</dbReference>
<evidence type="ECO:0000313" key="3">
    <source>
        <dbReference type="Proteomes" id="UP001164390"/>
    </source>
</evidence>
<feature type="compositionally biased region" description="Basic and acidic residues" evidence="1">
    <location>
        <begin position="45"/>
        <end position="58"/>
    </location>
</feature>
<dbReference type="KEGG" id="sgrg:L0C25_03115"/>
<organism evidence="2 3">
    <name type="scientific">Solicola gregarius</name>
    <dbReference type="NCBI Taxonomy" id="2908642"/>
    <lineage>
        <taxon>Bacteria</taxon>
        <taxon>Bacillati</taxon>
        <taxon>Actinomycetota</taxon>
        <taxon>Actinomycetes</taxon>
        <taxon>Propionibacteriales</taxon>
        <taxon>Nocardioidaceae</taxon>
        <taxon>Solicola</taxon>
    </lineage>
</organism>
<evidence type="ECO:0000313" key="2">
    <source>
        <dbReference type="EMBL" id="UYM06078.1"/>
    </source>
</evidence>
<protein>
    <submittedName>
        <fullName evidence="2">Uncharacterized protein</fullName>
    </submittedName>
</protein>
<reference evidence="2" key="1">
    <citation type="submission" date="2022-01" db="EMBL/GenBank/DDBJ databases">
        <title>Nocardioidaceae gen. sp. A5X3R13.</title>
        <authorList>
            <person name="Lopez Marin M.A."/>
            <person name="Uhlik O."/>
        </authorList>
    </citation>
    <scope>NUCLEOTIDE SEQUENCE</scope>
    <source>
        <strain evidence="2">A5X3R13</strain>
    </source>
</reference>
<evidence type="ECO:0000256" key="1">
    <source>
        <dbReference type="SAM" id="MobiDB-lite"/>
    </source>
</evidence>
<accession>A0AA46TJ50</accession>